<dbReference type="InterPro" id="IPR036271">
    <property type="entry name" value="Tet_transcr_reg_TetR-rel_C_sf"/>
</dbReference>
<feature type="domain" description="Tetracycline repressor TetR C-terminal" evidence="3">
    <location>
        <begin position="12"/>
        <end position="119"/>
    </location>
</feature>
<keyword evidence="2" id="KW-0804">Transcription</keyword>
<name>A0ABR5J8G5_9ACTN</name>
<accession>A0ABR5J8G5</accession>
<organism evidence="4 5">
    <name type="scientific">Streptomyces varsoviensis</name>
    <dbReference type="NCBI Taxonomy" id="67373"/>
    <lineage>
        <taxon>Bacteria</taxon>
        <taxon>Bacillati</taxon>
        <taxon>Actinomycetota</taxon>
        <taxon>Actinomycetes</taxon>
        <taxon>Kitasatosporales</taxon>
        <taxon>Streptomycetaceae</taxon>
        <taxon>Streptomyces</taxon>
    </lineage>
</organism>
<dbReference type="Pfam" id="PF02909">
    <property type="entry name" value="TetR_C_1"/>
    <property type="match status" value="1"/>
</dbReference>
<dbReference type="SUPFAM" id="SSF48498">
    <property type="entry name" value="Tetracyclin repressor-like, C-terminal domain"/>
    <property type="match status" value="1"/>
</dbReference>
<evidence type="ECO:0000256" key="2">
    <source>
        <dbReference type="ARBA" id="ARBA00023163"/>
    </source>
</evidence>
<dbReference type="Gene3D" id="1.10.357.10">
    <property type="entry name" value="Tetracycline Repressor, domain 2"/>
    <property type="match status" value="1"/>
</dbReference>
<evidence type="ECO:0000259" key="3">
    <source>
        <dbReference type="Pfam" id="PF02909"/>
    </source>
</evidence>
<keyword evidence="5" id="KW-1185">Reference proteome</keyword>
<feature type="non-terminal residue" evidence="4">
    <location>
        <position position="1"/>
    </location>
</feature>
<comment type="caution">
    <text evidence="4">The sequence shown here is derived from an EMBL/GenBank/DDBJ whole genome shotgun (WGS) entry which is preliminary data.</text>
</comment>
<reference evidence="4 5" key="1">
    <citation type="submission" date="2015-07" db="EMBL/GenBank/DDBJ databases">
        <authorList>
            <person name="Ju K.-S."/>
            <person name="Doroghazi J.R."/>
            <person name="Metcalf W.W."/>
        </authorList>
    </citation>
    <scope>NUCLEOTIDE SEQUENCE [LARGE SCALE GENOMIC DNA]</scope>
    <source>
        <strain evidence="4 5">NRRL B-3589</strain>
    </source>
</reference>
<keyword evidence="1" id="KW-0805">Transcription regulation</keyword>
<dbReference type="EMBL" id="LGUT01001064">
    <property type="protein sequence ID" value="KOG89732.1"/>
    <property type="molecule type" value="Genomic_DNA"/>
</dbReference>
<protein>
    <submittedName>
        <fullName evidence="4">TetR family transcriptional regulator</fullName>
    </submittedName>
</protein>
<evidence type="ECO:0000313" key="4">
    <source>
        <dbReference type="EMBL" id="KOG89732.1"/>
    </source>
</evidence>
<evidence type="ECO:0000256" key="1">
    <source>
        <dbReference type="ARBA" id="ARBA00023015"/>
    </source>
</evidence>
<gene>
    <name evidence="4" type="ORF">ADK38_12650</name>
</gene>
<proteinExistence type="predicted"/>
<sequence length="125" mass="14367">PWVVEILGLGDVTDRHALWMVEEIIDSAMRCGLSEHQAVRAYRTLWHYVYGELVFQAAMARRAEQPGRRRYFPEMLAVPAEADPAELPRLTSLADRWLELTADYDVAEEITAIIDGLLARRNDER</sequence>
<evidence type="ECO:0000313" key="5">
    <source>
        <dbReference type="Proteomes" id="UP000037020"/>
    </source>
</evidence>
<dbReference type="InterPro" id="IPR004111">
    <property type="entry name" value="Repressor_TetR_C"/>
</dbReference>
<dbReference type="Proteomes" id="UP000037020">
    <property type="component" value="Unassembled WGS sequence"/>
</dbReference>